<sequence length="198" mass="22253">MSVREWTPSEKRRLPSLHRFFGESLGDMLITDLSAAPLDTKPLDLTCRPPLPPHLRLYLFNCTDHPSERRAGDYRIQLRLPGQERRQRGQLARAPGALLVLAGFVVEFDVFVLWDANAHQDFPYSKGVQVAASTVHHAAIHGLAEQQRDVRGNGYREWVVAVRADRLTEGVRRREELSRQALLGDSPSQPASSGEEAI</sequence>
<evidence type="ECO:0000256" key="1">
    <source>
        <dbReference type="SAM" id="MobiDB-lite"/>
    </source>
</evidence>
<feature type="domain" description="Methylase-associated X1" evidence="2">
    <location>
        <begin position="54"/>
        <end position="168"/>
    </location>
</feature>
<dbReference type="InterPro" id="IPR046894">
    <property type="entry name" value="MTaX1"/>
</dbReference>
<reference evidence="3 4" key="1">
    <citation type="submission" date="2018-05" db="EMBL/GenBank/DDBJ databases">
        <title>Micromonosporas from Atacama Desert.</title>
        <authorList>
            <person name="Carro L."/>
            <person name="Golinska P."/>
            <person name="Klenk H.-P."/>
            <person name="Goodfellow M."/>
        </authorList>
    </citation>
    <scope>NUCLEOTIDE SEQUENCE [LARGE SCALE GENOMIC DNA]</scope>
    <source>
        <strain evidence="3 4">4G51</strain>
    </source>
</reference>
<proteinExistence type="predicted"/>
<feature type="region of interest" description="Disordered" evidence="1">
    <location>
        <begin position="178"/>
        <end position="198"/>
    </location>
</feature>
<organism evidence="3 4">
    <name type="scientific">Micromonospora sicca</name>
    <dbReference type="NCBI Taxonomy" id="2202420"/>
    <lineage>
        <taxon>Bacteria</taxon>
        <taxon>Bacillati</taxon>
        <taxon>Actinomycetota</taxon>
        <taxon>Actinomycetes</taxon>
        <taxon>Micromonosporales</taxon>
        <taxon>Micromonosporaceae</taxon>
        <taxon>Micromonospora</taxon>
    </lineage>
</organism>
<protein>
    <recommendedName>
        <fullName evidence="2">Methylase-associated X1 domain-containing protein</fullName>
    </recommendedName>
</protein>
<accession>A0A317DM46</accession>
<evidence type="ECO:0000313" key="4">
    <source>
        <dbReference type="Proteomes" id="UP000246050"/>
    </source>
</evidence>
<gene>
    <name evidence="3" type="ORF">DKT69_14030</name>
</gene>
<evidence type="ECO:0000313" key="3">
    <source>
        <dbReference type="EMBL" id="PWR14866.1"/>
    </source>
</evidence>
<dbReference type="Proteomes" id="UP000246050">
    <property type="component" value="Unassembled WGS sequence"/>
</dbReference>
<dbReference type="Pfam" id="PF20296">
    <property type="entry name" value="MTaX1"/>
    <property type="match status" value="1"/>
</dbReference>
<comment type="caution">
    <text evidence="3">The sequence shown here is derived from an EMBL/GenBank/DDBJ whole genome shotgun (WGS) entry which is preliminary data.</text>
</comment>
<evidence type="ECO:0000259" key="2">
    <source>
        <dbReference type="Pfam" id="PF20296"/>
    </source>
</evidence>
<dbReference type="EMBL" id="QGKS01000211">
    <property type="protein sequence ID" value="PWR14866.1"/>
    <property type="molecule type" value="Genomic_DNA"/>
</dbReference>
<name>A0A317DM46_9ACTN</name>
<dbReference type="AlphaFoldDB" id="A0A317DM46"/>